<gene>
    <name evidence="8" type="ORF">A4Z71_01980</name>
</gene>
<comment type="subcellular location">
    <subcellularLocation>
        <location evidence="1">Cell membrane</location>
        <topology evidence="1">Peripheral membrane protein</topology>
    </subcellularLocation>
</comment>
<dbReference type="InterPro" id="IPR030679">
    <property type="entry name" value="ABC_ATPase_HisP-typ"/>
</dbReference>
<keyword evidence="2" id="KW-0813">Transport</keyword>
<keyword evidence="3" id="KW-1003">Cell membrane</keyword>
<dbReference type="Proteomes" id="UP000243784">
    <property type="component" value="Chromosome"/>
</dbReference>
<dbReference type="GO" id="GO:0005524">
    <property type="term" value="F:ATP binding"/>
    <property type="evidence" value="ECO:0007669"/>
    <property type="project" value="UniProtKB-KW"/>
</dbReference>
<keyword evidence="5 8" id="KW-0067">ATP-binding</keyword>
<dbReference type="PROSITE" id="PS50893">
    <property type="entry name" value="ABC_TRANSPORTER_2"/>
    <property type="match status" value="1"/>
</dbReference>
<evidence type="ECO:0000259" key="7">
    <source>
        <dbReference type="PROSITE" id="PS50893"/>
    </source>
</evidence>
<dbReference type="Gene3D" id="3.40.50.300">
    <property type="entry name" value="P-loop containing nucleotide triphosphate hydrolases"/>
    <property type="match status" value="1"/>
</dbReference>
<dbReference type="GO" id="GO:0015424">
    <property type="term" value="F:ABC-type amino acid transporter activity"/>
    <property type="evidence" value="ECO:0007669"/>
    <property type="project" value="InterPro"/>
</dbReference>
<dbReference type="InterPro" id="IPR003439">
    <property type="entry name" value="ABC_transporter-like_ATP-bd"/>
</dbReference>
<dbReference type="PANTHER" id="PTHR43166">
    <property type="entry name" value="AMINO ACID IMPORT ATP-BINDING PROTEIN"/>
    <property type="match status" value="1"/>
</dbReference>
<dbReference type="STRING" id="535712.A4Z71_01980"/>
<dbReference type="InterPro" id="IPR027417">
    <property type="entry name" value="P-loop_NTPase"/>
</dbReference>
<dbReference type="PANTHER" id="PTHR43166:SF35">
    <property type="entry name" value="L-CYSTINE IMPORT ATP-BINDING PROTEIN TCYN"/>
    <property type="match status" value="1"/>
</dbReference>
<evidence type="ECO:0000256" key="3">
    <source>
        <dbReference type="ARBA" id="ARBA00022475"/>
    </source>
</evidence>
<dbReference type="InterPro" id="IPR003593">
    <property type="entry name" value="AAA+_ATPase"/>
</dbReference>
<dbReference type="RefSeq" id="WP_070954301.1">
    <property type="nucleotide sequence ID" value="NZ_CP015208.1"/>
</dbReference>
<dbReference type="InterPro" id="IPR050086">
    <property type="entry name" value="MetN_ABC_transporter-like"/>
</dbReference>
<reference evidence="8 9" key="1">
    <citation type="journal article" date="2016" name="Biochim. Biophys. Acta">
        <title>Photochemical characterization of actinorhodopsin and its functional existence in the natural host.</title>
        <authorList>
            <person name="Nakamura S."/>
            <person name="Kikukawa T."/>
            <person name="Tamogami J."/>
            <person name="Kamiya M."/>
            <person name="Aizawa T."/>
            <person name="Hahn M.W."/>
            <person name="Ihara K."/>
            <person name="Kamo N."/>
            <person name="Demura M."/>
        </authorList>
    </citation>
    <scope>NUCLEOTIDE SEQUENCE [LARGE SCALE GENOMIC DNA]</scope>
    <source>
        <strain evidence="8 9">MWH-Dar1</strain>
    </source>
</reference>
<evidence type="ECO:0000256" key="4">
    <source>
        <dbReference type="ARBA" id="ARBA00022741"/>
    </source>
</evidence>
<evidence type="ECO:0000256" key="1">
    <source>
        <dbReference type="ARBA" id="ARBA00004202"/>
    </source>
</evidence>
<name>A0A1D9DYB4_9MICO</name>
<evidence type="ECO:0000313" key="9">
    <source>
        <dbReference type="Proteomes" id="UP000243784"/>
    </source>
</evidence>
<dbReference type="PIRSF" id="PIRSF039085">
    <property type="entry name" value="ABC_ATPase_HisP"/>
    <property type="match status" value="1"/>
</dbReference>
<dbReference type="AlphaFoldDB" id="A0A1D9DYB4"/>
<keyword evidence="6" id="KW-0472">Membrane</keyword>
<evidence type="ECO:0000256" key="5">
    <source>
        <dbReference type="ARBA" id="ARBA00022840"/>
    </source>
</evidence>
<dbReference type="InterPro" id="IPR017871">
    <property type="entry name" value="ABC_transporter-like_CS"/>
</dbReference>
<organism evidence="8 9">
    <name type="scientific">Candidatus Rhodoluna planktonica</name>
    <dbReference type="NCBI Taxonomy" id="535712"/>
    <lineage>
        <taxon>Bacteria</taxon>
        <taxon>Bacillati</taxon>
        <taxon>Actinomycetota</taxon>
        <taxon>Actinomycetes</taxon>
        <taxon>Micrococcales</taxon>
        <taxon>Microbacteriaceae</taxon>
        <taxon>Luna cluster</taxon>
        <taxon>Luna-1 subcluster</taxon>
        <taxon>Rhodoluna</taxon>
    </lineage>
</organism>
<accession>A0A1D9DYB4</accession>
<protein>
    <submittedName>
        <fullName evidence="8">Polar amino acid ABC transporter ATP-binding protein</fullName>
    </submittedName>
</protein>
<dbReference type="CDD" id="cd03262">
    <property type="entry name" value="ABC_HisP_GlnQ"/>
    <property type="match status" value="1"/>
</dbReference>
<feature type="domain" description="ABC transporter" evidence="7">
    <location>
        <begin position="5"/>
        <end position="243"/>
    </location>
</feature>
<dbReference type="OrthoDB" id="4283894at2"/>
<dbReference type="GO" id="GO:0016887">
    <property type="term" value="F:ATP hydrolysis activity"/>
    <property type="evidence" value="ECO:0007669"/>
    <property type="project" value="InterPro"/>
</dbReference>
<evidence type="ECO:0000256" key="2">
    <source>
        <dbReference type="ARBA" id="ARBA00022448"/>
    </source>
</evidence>
<dbReference type="GO" id="GO:0005886">
    <property type="term" value="C:plasma membrane"/>
    <property type="evidence" value="ECO:0007669"/>
    <property type="project" value="UniProtKB-SubCell"/>
</dbReference>
<dbReference type="EMBL" id="CP015208">
    <property type="protein sequence ID" value="AOY55789.1"/>
    <property type="molecule type" value="Genomic_DNA"/>
</dbReference>
<evidence type="ECO:0000256" key="6">
    <source>
        <dbReference type="ARBA" id="ARBA00023136"/>
    </source>
</evidence>
<evidence type="ECO:0000313" key="8">
    <source>
        <dbReference type="EMBL" id="AOY55789.1"/>
    </source>
</evidence>
<proteinExistence type="predicted"/>
<dbReference type="SMART" id="SM00382">
    <property type="entry name" value="AAA"/>
    <property type="match status" value="1"/>
</dbReference>
<dbReference type="PROSITE" id="PS00211">
    <property type="entry name" value="ABC_TRANSPORTER_1"/>
    <property type="match status" value="1"/>
</dbReference>
<dbReference type="Pfam" id="PF00005">
    <property type="entry name" value="ABC_tran"/>
    <property type="match status" value="1"/>
</dbReference>
<dbReference type="SUPFAM" id="SSF52540">
    <property type="entry name" value="P-loop containing nucleoside triphosphate hydrolases"/>
    <property type="match status" value="1"/>
</dbReference>
<keyword evidence="4" id="KW-0547">Nucleotide-binding</keyword>
<keyword evidence="9" id="KW-1185">Reference proteome</keyword>
<dbReference type="KEGG" id="rpla:A4Z71_01980"/>
<sequence length="250" mass="27632">MTNLISVRGLAKKFGENQVFSGIDFDVREGSVTVIIGSSGSGKTTILRSLNALEQPESGTVQIRDFVVDYSKKLTKKEIVELRGHSGMVFQGNNLFGNLNVLQNIIEGPIRAQKRPREEVVAEARELLKLVGIEAKENAYPHELSGGQQQRVGIARALALKPDVLLFDEPTSALDPELVGEVLEAMRKLANQGWTMVVVTHEMRFARDVADQVLFIDGGRIVERGTAAEVLQNPKELRTKEFLKRILGDN</sequence>